<feature type="transmembrane region" description="Helical" evidence="5">
    <location>
        <begin position="259"/>
        <end position="278"/>
    </location>
</feature>
<dbReference type="OrthoDB" id="2261376at2759"/>
<organism evidence="7 8">
    <name type="scientific">Cinara cedri</name>
    <dbReference type="NCBI Taxonomy" id="506608"/>
    <lineage>
        <taxon>Eukaryota</taxon>
        <taxon>Metazoa</taxon>
        <taxon>Ecdysozoa</taxon>
        <taxon>Arthropoda</taxon>
        <taxon>Hexapoda</taxon>
        <taxon>Insecta</taxon>
        <taxon>Pterygota</taxon>
        <taxon>Neoptera</taxon>
        <taxon>Paraneoptera</taxon>
        <taxon>Hemiptera</taxon>
        <taxon>Sternorrhyncha</taxon>
        <taxon>Aphidomorpha</taxon>
        <taxon>Aphidoidea</taxon>
        <taxon>Aphididae</taxon>
        <taxon>Lachninae</taxon>
        <taxon>Cinara</taxon>
    </lineage>
</organism>
<dbReference type="InterPro" id="IPR011701">
    <property type="entry name" value="MFS"/>
</dbReference>
<keyword evidence="8" id="KW-1185">Reference proteome</keyword>
<gene>
    <name evidence="7" type="ORF">CINCED_3A006446</name>
</gene>
<keyword evidence="3 5" id="KW-1133">Transmembrane helix</keyword>
<keyword evidence="4 5" id="KW-0472">Membrane</keyword>
<dbReference type="SUPFAM" id="SSF103473">
    <property type="entry name" value="MFS general substrate transporter"/>
    <property type="match status" value="1"/>
</dbReference>
<sequence>MKLKLKKRIDLEEILEDYGLGLYQVTVCFILSLVVMYSSISPISYILTTSDLNYRCEIRQCEDQMKNDSLWLDIAIPLNINGERDQCKMYQFVFQNNTTGVDDKACKLNSFDKSTIKRCQKWVYDTDENTIVKDFGMECDDNKRSLAAVLNVVGQFIGIPFSGFISDKYGRKSLMIIGSMLSAIFGLLRSYSSNFSYFLLFEFLDSMFSCGVYSAAFVLGIELVSLKARVKVNALMGCFYPIGGVILGFVGYLTQDWRIMLRIVYTPALLILGCIWYVPESLQWLLMQNKIVEVALILSKVAKSNKKTLPPSIQEVLEVNPITNQDSLSLSDNFGNFVPVILFGVMTFVAGVLSLFLPETKDKELSNTVEQIELSGEVNITFEK</sequence>
<dbReference type="Pfam" id="PF07690">
    <property type="entry name" value="MFS_1"/>
    <property type="match status" value="1"/>
</dbReference>
<dbReference type="Proteomes" id="UP000325440">
    <property type="component" value="Unassembled WGS sequence"/>
</dbReference>
<feature type="transmembrane region" description="Helical" evidence="5">
    <location>
        <begin position="146"/>
        <end position="166"/>
    </location>
</feature>
<comment type="subcellular location">
    <subcellularLocation>
        <location evidence="1">Membrane</location>
        <topology evidence="1">Multi-pass membrane protein</topology>
    </subcellularLocation>
</comment>
<feature type="transmembrane region" description="Helical" evidence="5">
    <location>
        <begin position="337"/>
        <end position="357"/>
    </location>
</feature>
<evidence type="ECO:0000256" key="1">
    <source>
        <dbReference type="ARBA" id="ARBA00004141"/>
    </source>
</evidence>
<feature type="transmembrane region" description="Helical" evidence="5">
    <location>
        <begin position="20"/>
        <end position="40"/>
    </location>
</feature>
<keyword evidence="7" id="KW-0762">Sugar transport</keyword>
<keyword evidence="2 5" id="KW-0812">Transmembrane</keyword>
<evidence type="ECO:0000256" key="5">
    <source>
        <dbReference type="SAM" id="Phobius"/>
    </source>
</evidence>
<keyword evidence="7" id="KW-0813">Transport</keyword>
<evidence type="ECO:0000256" key="2">
    <source>
        <dbReference type="ARBA" id="ARBA00022692"/>
    </source>
</evidence>
<dbReference type="GO" id="GO:0022857">
    <property type="term" value="F:transmembrane transporter activity"/>
    <property type="evidence" value="ECO:0007669"/>
    <property type="project" value="InterPro"/>
</dbReference>
<protein>
    <submittedName>
        <fullName evidence="7">Sugar transporter, conserved site,Major facilitator superfamily domain,Major facilitator</fullName>
    </submittedName>
</protein>
<evidence type="ECO:0000256" key="4">
    <source>
        <dbReference type="ARBA" id="ARBA00023136"/>
    </source>
</evidence>
<name>A0A5E4MFI1_9HEMI</name>
<dbReference type="Gene3D" id="1.20.1250.20">
    <property type="entry name" value="MFS general substrate transporter like domains"/>
    <property type="match status" value="1"/>
</dbReference>
<dbReference type="PROSITE" id="PS00216">
    <property type="entry name" value="SUGAR_TRANSPORT_1"/>
    <property type="match status" value="1"/>
</dbReference>
<feature type="transmembrane region" description="Helical" evidence="5">
    <location>
        <begin position="173"/>
        <end position="191"/>
    </location>
</feature>
<feature type="transmembrane region" description="Helical" evidence="5">
    <location>
        <begin position="232"/>
        <end position="253"/>
    </location>
</feature>
<evidence type="ECO:0000256" key="3">
    <source>
        <dbReference type="ARBA" id="ARBA00022989"/>
    </source>
</evidence>
<dbReference type="InterPro" id="IPR020846">
    <property type="entry name" value="MFS_dom"/>
</dbReference>
<dbReference type="InterPro" id="IPR036259">
    <property type="entry name" value="MFS_trans_sf"/>
</dbReference>
<evidence type="ECO:0000313" key="7">
    <source>
        <dbReference type="EMBL" id="VVC31050.1"/>
    </source>
</evidence>
<feature type="domain" description="Major facilitator superfamily (MFS) profile" evidence="6">
    <location>
        <begin position="98"/>
        <end position="384"/>
    </location>
</feature>
<proteinExistence type="predicted"/>
<dbReference type="GO" id="GO:0016020">
    <property type="term" value="C:membrane"/>
    <property type="evidence" value="ECO:0007669"/>
    <property type="project" value="UniProtKB-SubCell"/>
</dbReference>
<dbReference type="AlphaFoldDB" id="A0A5E4MFI1"/>
<dbReference type="PROSITE" id="PS50850">
    <property type="entry name" value="MFS"/>
    <property type="match status" value="1"/>
</dbReference>
<feature type="transmembrane region" description="Helical" evidence="5">
    <location>
        <begin position="197"/>
        <end position="220"/>
    </location>
</feature>
<dbReference type="InterPro" id="IPR005829">
    <property type="entry name" value="Sugar_transporter_CS"/>
</dbReference>
<dbReference type="PANTHER" id="PTHR24064">
    <property type="entry name" value="SOLUTE CARRIER FAMILY 22 MEMBER"/>
    <property type="match status" value="1"/>
</dbReference>
<accession>A0A5E4MFI1</accession>
<dbReference type="EMBL" id="CABPRJ010000566">
    <property type="protein sequence ID" value="VVC31050.1"/>
    <property type="molecule type" value="Genomic_DNA"/>
</dbReference>
<evidence type="ECO:0000313" key="8">
    <source>
        <dbReference type="Proteomes" id="UP000325440"/>
    </source>
</evidence>
<reference evidence="7 8" key="1">
    <citation type="submission" date="2019-08" db="EMBL/GenBank/DDBJ databases">
        <authorList>
            <person name="Alioto T."/>
            <person name="Alioto T."/>
            <person name="Gomez Garrido J."/>
        </authorList>
    </citation>
    <scope>NUCLEOTIDE SEQUENCE [LARGE SCALE GENOMIC DNA]</scope>
</reference>
<evidence type="ECO:0000259" key="6">
    <source>
        <dbReference type="PROSITE" id="PS50850"/>
    </source>
</evidence>